<dbReference type="SUPFAM" id="SSF53335">
    <property type="entry name" value="S-adenosyl-L-methionine-dependent methyltransferases"/>
    <property type="match status" value="1"/>
</dbReference>
<evidence type="ECO:0000259" key="1">
    <source>
        <dbReference type="PROSITE" id="PS51747"/>
    </source>
</evidence>
<gene>
    <name evidence="2" type="ORF">SOCG_03797</name>
</gene>
<dbReference type="GO" id="GO:0006139">
    <property type="term" value="P:nucleobase-containing compound metabolic process"/>
    <property type="evidence" value="ECO:0007669"/>
    <property type="project" value="UniProtKB-ARBA"/>
</dbReference>
<dbReference type="InterPro" id="IPR029063">
    <property type="entry name" value="SAM-dependent_MTases_sf"/>
</dbReference>
<keyword evidence="3" id="KW-1185">Reference proteome</keyword>
<dbReference type="Gene3D" id="3.40.140.10">
    <property type="entry name" value="Cytidine Deaminase, domain 2"/>
    <property type="match status" value="1"/>
</dbReference>
<feature type="domain" description="CMP/dCMP-type deaminase" evidence="1">
    <location>
        <begin position="246"/>
        <end position="373"/>
    </location>
</feature>
<dbReference type="PROSITE" id="PS51747">
    <property type="entry name" value="CYT_DCMP_DEAMINASES_2"/>
    <property type="match status" value="1"/>
</dbReference>
<dbReference type="GO" id="GO:0008757">
    <property type="term" value="F:S-adenosylmethionine-dependent methyltransferase activity"/>
    <property type="evidence" value="ECO:0007669"/>
    <property type="project" value="UniProtKB-ARBA"/>
</dbReference>
<proteinExistence type="predicted"/>
<dbReference type="InterPro" id="IPR016193">
    <property type="entry name" value="Cytidine_deaminase-like"/>
</dbReference>
<dbReference type="EMBL" id="KE503207">
    <property type="protein sequence ID" value="EPX71861.1"/>
    <property type="molecule type" value="Genomic_DNA"/>
</dbReference>
<dbReference type="PANTHER" id="PTHR14614">
    <property type="entry name" value="HEPATOCELLULAR CARCINOMA-ASSOCIATED ANTIGEN"/>
    <property type="match status" value="1"/>
</dbReference>
<dbReference type="GO" id="GO:0005829">
    <property type="term" value="C:cytosol"/>
    <property type="evidence" value="ECO:0007669"/>
    <property type="project" value="TreeGrafter"/>
</dbReference>
<dbReference type="HOGENOM" id="CLU_698602_0_0_1"/>
<reference evidence="2 3" key="1">
    <citation type="journal article" date="2011" name="Science">
        <title>Comparative functional genomics of the fission yeasts.</title>
        <authorList>
            <person name="Rhind N."/>
            <person name="Chen Z."/>
            <person name="Yassour M."/>
            <person name="Thompson D.A."/>
            <person name="Haas B.J."/>
            <person name="Habib N."/>
            <person name="Wapinski I."/>
            <person name="Roy S."/>
            <person name="Lin M.F."/>
            <person name="Heiman D.I."/>
            <person name="Young S.K."/>
            <person name="Furuya K."/>
            <person name="Guo Y."/>
            <person name="Pidoux A."/>
            <person name="Chen H.M."/>
            <person name="Robbertse B."/>
            <person name="Goldberg J.M."/>
            <person name="Aoki K."/>
            <person name="Bayne E.H."/>
            <person name="Berlin A.M."/>
            <person name="Desjardins C.A."/>
            <person name="Dobbs E."/>
            <person name="Dukaj L."/>
            <person name="Fan L."/>
            <person name="FitzGerald M.G."/>
            <person name="French C."/>
            <person name="Gujja S."/>
            <person name="Hansen K."/>
            <person name="Keifenheim D."/>
            <person name="Levin J.Z."/>
            <person name="Mosher R.A."/>
            <person name="Mueller C.A."/>
            <person name="Pfiffner J."/>
            <person name="Priest M."/>
            <person name="Russ C."/>
            <person name="Smialowska A."/>
            <person name="Swoboda P."/>
            <person name="Sykes S.M."/>
            <person name="Vaughn M."/>
            <person name="Vengrova S."/>
            <person name="Yoder R."/>
            <person name="Zeng Q."/>
            <person name="Allshire R."/>
            <person name="Baulcombe D."/>
            <person name="Birren B.W."/>
            <person name="Brown W."/>
            <person name="Ekwall K."/>
            <person name="Kellis M."/>
            <person name="Leatherwood J."/>
            <person name="Levin H."/>
            <person name="Margalit H."/>
            <person name="Martienssen R."/>
            <person name="Nieduszynski C.A."/>
            <person name="Spatafora J.W."/>
            <person name="Friedman N."/>
            <person name="Dalgaard J.Z."/>
            <person name="Baumann P."/>
            <person name="Niki H."/>
            <person name="Regev A."/>
            <person name="Nusbaum C."/>
        </authorList>
    </citation>
    <scope>NUCLEOTIDE SEQUENCE [LARGE SCALE GENOMIC DNA]</scope>
    <source>
        <strain evidence="3">yFS286</strain>
    </source>
</reference>
<dbReference type="GeneID" id="25032765"/>
<evidence type="ECO:0000313" key="2">
    <source>
        <dbReference type="EMBL" id="EPX71861.1"/>
    </source>
</evidence>
<evidence type="ECO:0000313" key="3">
    <source>
        <dbReference type="Proteomes" id="UP000016088"/>
    </source>
</evidence>
<dbReference type="InterPro" id="IPR002125">
    <property type="entry name" value="CMP_dCMP_dom"/>
</dbReference>
<dbReference type="InterPro" id="IPR019410">
    <property type="entry name" value="Methyltransf_16"/>
</dbReference>
<dbReference type="eggNOG" id="KOG1018">
    <property type="taxonomic scope" value="Eukaryota"/>
</dbReference>
<dbReference type="RefSeq" id="XP_013019161.1">
    <property type="nucleotide sequence ID" value="XM_013163707.1"/>
</dbReference>
<dbReference type="VEuPathDB" id="FungiDB:SOCG_03797"/>
<dbReference type="SUPFAM" id="SSF53927">
    <property type="entry name" value="Cytidine deaminase-like"/>
    <property type="match status" value="1"/>
</dbReference>
<sequence>MEVPSNLYAPIEEVEEDVQVLFAVHKKKNADLGMLDSKLDRVDLELDEHKLHIKQNRQTLHQLPGSTGSVVWKTSISIVPWLIKQSWFANTLSSDVSVLELGSGISGIGGILLGPRVNRYIATDQNDYLKGLRENLDQNGASTVEVSELDWTNPPSEKEWKDMSLDILCLFDCIYNPNLNTHLVSTMASFARLFPDLTCLVGQELRDPETLTDFLLKIQPFYQVFLFNYEQEGFPENMALFLLKPYNHKALMYAALEEAKKCEPTDSAFCIGSVLVQHGEIVSTGYSRELPGNTHAEECAIMKYLSQQPYGSSLKGTMIYSTMEPCSKRLSGKKSCTDLIISQNISTVVLGSREPDTFVKCEGVDLLKNSGVNIIEELSFQDDCLKEAVRGHHGQ</sequence>
<name>S9PRP6_SCHOY</name>
<organism evidence="2 3">
    <name type="scientific">Schizosaccharomyces octosporus (strain yFS286)</name>
    <name type="common">Fission yeast</name>
    <name type="synonym">Octosporomyces octosporus</name>
    <dbReference type="NCBI Taxonomy" id="483514"/>
    <lineage>
        <taxon>Eukaryota</taxon>
        <taxon>Fungi</taxon>
        <taxon>Dikarya</taxon>
        <taxon>Ascomycota</taxon>
        <taxon>Taphrinomycotina</taxon>
        <taxon>Schizosaccharomycetes</taxon>
        <taxon>Schizosaccharomycetales</taxon>
        <taxon>Schizosaccharomycetaceae</taxon>
        <taxon>Schizosaccharomyces</taxon>
    </lineage>
</organism>
<dbReference type="OrthoDB" id="424794at2759"/>
<dbReference type="Gene3D" id="3.40.50.150">
    <property type="entry name" value="Vaccinia Virus protein VP39"/>
    <property type="match status" value="1"/>
</dbReference>
<dbReference type="Pfam" id="PF18785">
    <property type="entry name" value="Inv-AAD"/>
    <property type="match status" value="1"/>
</dbReference>
<dbReference type="Pfam" id="PF10294">
    <property type="entry name" value="Methyltransf_16"/>
    <property type="match status" value="1"/>
</dbReference>
<accession>S9PRP6</accession>
<dbReference type="AlphaFoldDB" id="S9PRP6"/>
<dbReference type="PANTHER" id="PTHR14614:SF132">
    <property type="entry name" value="PROTEIN-LYSINE METHYLTRANSFERASE C42C1.13"/>
    <property type="match status" value="1"/>
</dbReference>
<protein>
    <submittedName>
        <fullName evidence="2">CMP/dCMP deaminase family protein</fullName>
    </submittedName>
</protein>
<dbReference type="Proteomes" id="UP000016088">
    <property type="component" value="Unassembled WGS sequence"/>
</dbReference>
<dbReference type="OMA" id="KKCEPTD"/>
<dbReference type="CDD" id="cd01284">
    <property type="entry name" value="Riboflavin_deaminase-reductase"/>
    <property type="match status" value="1"/>
</dbReference>